<organism evidence="2 3">
    <name type="scientific">Streptomyces hiroshimensis</name>
    <dbReference type="NCBI Taxonomy" id="66424"/>
    <lineage>
        <taxon>Bacteria</taxon>
        <taxon>Bacillati</taxon>
        <taxon>Actinomycetota</taxon>
        <taxon>Actinomycetes</taxon>
        <taxon>Kitasatosporales</taxon>
        <taxon>Streptomycetaceae</taxon>
        <taxon>Streptomyces</taxon>
    </lineage>
</organism>
<name>A0ABQ2YAB3_9ACTN</name>
<dbReference type="RefSeq" id="WP_308433658.1">
    <property type="nucleotide sequence ID" value="NZ_BMUT01000003.1"/>
</dbReference>
<dbReference type="InterPro" id="IPR025110">
    <property type="entry name" value="AMP-bd_C"/>
</dbReference>
<evidence type="ECO:0000313" key="2">
    <source>
        <dbReference type="EMBL" id="GGX73965.1"/>
    </source>
</evidence>
<dbReference type="Gene3D" id="3.30.300.30">
    <property type="match status" value="1"/>
</dbReference>
<protein>
    <recommendedName>
        <fullName evidence="1">AMP-binding enzyme C-terminal domain-containing protein</fullName>
    </recommendedName>
</protein>
<dbReference type="PANTHER" id="PTHR43767">
    <property type="entry name" value="LONG-CHAIN-FATTY-ACID--COA LIGASE"/>
    <property type="match status" value="1"/>
</dbReference>
<dbReference type="SUPFAM" id="SSF56801">
    <property type="entry name" value="Acetyl-CoA synthetase-like"/>
    <property type="match status" value="1"/>
</dbReference>
<dbReference type="Proteomes" id="UP000659223">
    <property type="component" value="Unassembled WGS sequence"/>
</dbReference>
<sequence length="177" mass="18985">MNQPLYVNEPLYMAGPAAPAGATAASQPSVPGSAALLCDRDGTRHGLFPELRTGDYGWIDADGYVYFVGRGDDLYKERGFRVSTTEVEAAARRVPGVDRAVVLPPDGERTAELVVVSALASGKVLTLLREQIEPMKIPRCCTVVEDLPLNGNRKVGRRALADRLKGEGGGPRPQARI</sequence>
<dbReference type="Pfam" id="PF13193">
    <property type="entry name" value="AMP-binding_C"/>
    <property type="match status" value="1"/>
</dbReference>
<accession>A0ABQ2YAB3</accession>
<evidence type="ECO:0000259" key="1">
    <source>
        <dbReference type="Pfam" id="PF13193"/>
    </source>
</evidence>
<dbReference type="InterPro" id="IPR045851">
    <property type="entry name" value="AMP-bd_C_sf"/>
</dbReference>
<keyword evidence="3" id="KW-1185">Reference proteome</keyword>
<dbReference type="EMBL" id="BMUT01000003">
    <property type="protein sequence ID" value="GGX73965.1"/>
    <property type="molecule type" value="Genomic_DNA"/>
</dbReference>
<dbReference type="PANTHER" id="PTHR43767:SF1">
    <property type="entry name" value="NONRIBOSOMAL PEPTIDE SYNTHASE PES1 (EUROFUNG)-RELATED"/>
    <property type="match status" value="1"/>
</dbReference>
<feature type="domain" description="AMP-binding enzyme C-terminal" evidence="1">
    <location>
        <begin position="86"/>
        <end position="154"/>
    </location>
</feature>
<proteinExistence type="predicted"/>
<dbReference type="Gene3D" id="2.30.38.10">
    <property type="entry name" value="Luciferase, Domain 3"/>
    <property type="match status" value="1"/>
</dbReference>
<evidence type="ECO:0000313" key="3">
    <source>
        <dbReference type="Proteomes" id="UP000659223"/>
    </source>
</evidence>
<reference evidence="3" key="1">
    <citation type="journal article" date="2019" name="Int. J. Syst. Evol. Microbiol.">
        <title>The Global Catalogue of Microorganisms (GCM) 10K type strain sequencing project: providing services to taxonomists for standard genome sequencing and annotation.</title>
        <authorList>
            <consortium name="The Broad Institute Genomics Platform"/>
            <consortium name="The Broad Institute Genome Sequencing Center for Infectious Disease"/>
            <person name="Wu L."/>
            <person name="Ma J."/>
        </authorList>
    </citation>
    <scope>NUCLEOTIDE SEQUENCE [LARGE SCALE GENOMIC DNA]</scope>
    <source>
        <strain evidence="3">JCM 4586</strain>
    </source>
</reference>
<gene>
    <name evidence="2" type="ORF">GCM10010324_19130</name>
</gene>
<comment type="caution">
    <text evidence="2">The sequence shown here is derived from an EMBL/GenBank/DDBJ whole genome shotgun (WGS) entry which is preliminary data.</text>
</comment>
<dbReference type="InterPro" id="IPR050237">
    <property type="entry name" value="ATP-dep_AMP-bd_enzyme"/>
</dbReference>